<dbReference type="PATRIC" id="fig|264450.4.peg.5436"/>
<dbReference type="GO" id="GO:0006574">
    <property type="term" value="P:L-valine catabolic process"/>
    <property type="evidence" value="ECO:0007669"/>
    <property type="project" value="TreeGrafter"/>
</dbReference>
<evidence type="ECO:0000313" key="4">
    <source>
        <dbReference type="Proteomes" id="UP000050381"/>
    </source>
</evidence>
<protein>
    <submittedName>
        <fullName evidence="3">Methylmalonate-semialdehyde dehydrogenase</fullName>
    </submittedName>
</protein>
<dbReference type="GO" id="GO:0006210">
    <property type="term" value="P:thymine catabolic process"/>
    <property type="evidence" value="ECO:0007669"/>
    <property type="project" value="TreeGrafter"/>
</dbReference>
<dbReference type="AlphaFoldDB" id="A0A0P9MYI2"/>
<sequence length="112" mass="12039">MLVVLKVDTLDEAIALVNANPFGNGTGLFTQSGAAARKFQSEIDVGQVGINIPIPVPVPFFSFTGSRGSKLGDLGPYGKQVVQFYTQTKTVTSRWFDDDSVNDGVNTTINLR</sequence>
<gene>
    <name evidence="3" type="ORF">ALO79_04567</name>
</gene>
<organism evidence="3 4">
    <name type="scientific">Pseudomonas syringae pv. castaneae</name>
    <dbReference type="NCBI Taxonomy" id="264450"/>
    <lineage>
        <taxon>Bacteria</taxon>
        <taxon>Pseudomonadati</taxon>
        <taxon>Pseudomonadota</taxon>
        <taxon>Gammaproteobacteria</taxon>
        <taxon>Pseudomonadales</taxon>
        <taxon>Pseudomonadaceae</taxon>
        <taxon>Pseudomonas</taxon>
        <taxon>Pseudomonas syringae</taxon>
    </lineage>
</organism>
<reference evidence="3 4" key="1">
    <citation type="submission" date="2015-09" db="EMBL/GenBank/DDBJ databases">
        <title>Genome announcement of multiple Pseudomonas syringae strains.</title>
        <authorList>
            <person name="Thakur S."/>
            <person name="Wang P.W."/>
            <person name="Gong Y."/>
            <person name="Weir B.S."/>
            <person name="Guttman D.S."/>
        </authorList>
    </citation>
    <scope>NUCLEOTIDE SEQUENCE [LARGE SCALE GENOMIC DNA]</scope>
    <source>
        <strain evidence="3 4">ICMP9419</strain>
    </source>
</reference>
<dbReference type="PANTHER" id="PTHR43866:SF3">
    <property type="entry name" value="METHYLMALONATE-SEMIALDEHYDE DEHYDROGENASE [ACYLATING], MITOCHONDRIAL"/>
    <property type="match status" value="1"/>
</dbReference>
<dbReference type="Pfam" id="PF00171">
    <property type="entry name" value="Aldedh"/>
    <property type="match status" value="1"/>
</dbReference>
<evidence type="ECO:0000259" key="2">
    <source>
        <dbReference type="Pfam" id="PF00171"/>
    </source>
</evidence>
<evidence type="ECO:0000313" key="3">
    <source>
        <dbReference type="EMBL" id="KPW89754.1"/>
    </source>
</evidence>
<dbReference type="EMBL" id="LJQD01000536">
    <property type="protein sequence ID" value="KPW89754.1"/>
    <property type="molecule type" value="Genomic_DNA"/>
</dbReference>
<dbReference type="Gene3D" id="3.40.309.10">
    <property type="entry name" value="Aldehyde Dehydrogenase, Chain A, domain 2"/>
    <property type="match status" value="1"/>
</dbReference>
<dbReference type="PANTHER" id="PTHR43866">
    <property type="entry name" value="MALONATE-SEMIALDEHYDE DEHYDROGENASE"/>
    <property type="match status" value="1"/>
</dbReference>
<evidence type="ECO:0000256" key="1">
    <source>
        <dbReference type="ARBA" id="ARBA00009986"/>
    </source>
</evidence>
<comment type="caution">
    <text evidence="3">The sequence shown here is derived from an EMBL/GenBank/DDBJ whole genome shotgun (WGS) entry which is preliminary data.</text>
</comment>
<dbReference type="InterPro" id="IPR016163">
    <property type="entry name" value="Ald_DH_C"/>
</dbReference>
<dbReference type="InterPro" id="IPR015590">
    <property type="entry name" value="Aldehyde_DH_dom"/>
</dbReference>
<dbReference type="GO" id="GO:0004491">
    <property type="term" value="F:methylmalonate-semialdehyde dehydrogenase (acylating, NAD) activity"/>
    <property type="evidence" value="ECO:0007669"/>
    <property type="project" value="InterPro"/>
</dbReference>
<dbReference type="InterPro" id="IPR016161">
    <property type="entry name" value="Ald_DH/histidinol_DH"/>
</dbReference>
<dbReference type="SUPFAM" id="SSF53720">
    <property type="entry name" value="ALDH-like"/>
    <property type="match status" value="1"/>
</dbReference>
<dbReference type="InterPro" id="IPR010061">
    <property type="entry name" value="MeMal-semiAld_DH"/>
</dbReference>
<dbReference type="Proteomes" id="UP000050381">
    <property type="component" value="Unassembled WGS sequence"/>
</dbReference>
<accession>A0A0P9MYI2</accession>
<proteinExistence type="inferred from homology"/>
<comment type="similarity">
    <text evidence="1">Belongs to the aldehyde dehydrogenase family.</text>
</comment>
<feature type="domain" description="Aldehyde dehydrogenase" evidence="2">
    <location>
        <begin position="2"/>
        <end position="91"/>
    </location>
</feature>
<name>A0A0P9MYI2_PSESX</name>